<dbReference type="InterPro" id="IPR039907">
    <property type="entry name" value="NOB1"/>
</dbReference>
<keyword evidence="4" id="KW-0597">Phosphoprotein</keyword>
<dbReference type="GO" id="GO:0008270">
    <property type="term" value="F:zinc ion binding"/>
    <property type="evidence" value="ECO:0007669"/>
    <property type="project" value="UniProtKB-KW"/>
</dbReference>
<keyword evidence="5" id="KW-0540">Nuclease</keyword>
<evidence type="ECO:0000313" key="18">
    <source>
        <dbReference type="Proteomes" id="UP000031443"/>
    </source>
</evidence>
<dbReference type="SUPFAM" id="SSF144206">
    <property type="entry name" value="NOB1 zinc finger-like"/>
    <property type="match status" value="1"/>
</dbReference>
<keyword evidence="9 12" id="KW-0862">Zinc</keyword>
<dbReference type="Pfam" id="PF17146">
    <property type="entry name" value="PIN_6"/>
    <property type="match status" value="1"/>
</dbReference>
<evidence type="ECO:0000313" key="17">
    <source>
        <dbReference type="EMBL" id="EMP33360.1"/>
    </source>
</evidence>
<dbReference type="EMBL" id="KB536463">
    <property type="protein sequence ID" value="EMP33360.1"/>
    <property type="molecule type" value="Genomic_DNA"/>
</dbReference>
<feature type="domain" description="Nin one binding (NOB1) Zn-ribbon-like" evidence="15">
    <location>
        <begin position="225"/>
        <end position="297"/>
    </location>
</feature>
<feature type="binding site" evidence="13">
    <location>
        <position position="253"/>
    </location>
    <ligand>
        <name>Zn(2+)</name>
        <dbReference type="ChEBI" id="CHEBI:29105"/>
    </ligand>
</feature>
<reference evidence="18" key="1">
    <citation type="journal article" date="2013" name="Nat. Genet.">
        <title>The draft genomes of soft-shell turtle and green sea turtle yield insights into the development and evolution of the turtle-specific body plan.</title>
        <authorList>
            <person name="Wang Z."/>
            <person name="Pascual-Anaya J."/>
            <person name="Zadissa A."/>
            <person name="Li W."/>
            <person name="Niimura Y."/>
            <person name="Huang Z."/>
            <person name="Li C."/>
            <person name="White S."/>
            <person name="Xiong Z."/>
            <person name="Fang D."/>
            <person name="Wang B."/>
            <person name="Ming Y."/>
            <person name="Chen Y."/>
            <person name="Zheng Y."/>
            <person name="Kuraku S."/>
            <person name="Pignatelli M."/>
            <person name="Herrero J."/>
            <person name="Beal K."/>
            <person name="Nozawa M."/>
            <person name="Li Q."/>
            <person name="Wang J."/>
            <person name="Zhang H."/>
            <person name="Yu L."/>
            <person name="Shigenobu S."/>
            <person name="Wang J."/>
            <person name="Liu J."/>
            <person name="Flicek P."/>
            <person name="Searle S."/>
            <person name="Wang J."/>
            <person name="Kuratani S."/>
            <person name="Yin Y."/>
            <person name="Aken B."/>
            <person name="Zhang G."/>
            <person name="Irie N."/>
        </authorList>
    </citation>
    <scope>NUCLEOTIDE SEQUENCE [LARGE SCALE GENOMIC DNA]</scope>
</reference>
<keyword evidence="6 12" id="KW-0479">Metal-binding</keyword>
<evidence type="ECO:0000256" key="8">
    <source>
        <dbReference type="ARBA" id="ARBA00022801"/>
    </source>
</evidence>
<dbReference type="CDD" id="cd09876">
    <property type="entry name" value="PIN_Nob1-like"/>
    <property type="match status" value="1"/>
</dbReference>
<evidence type="ECO:0000256" key="14">
    <source>
        <dbReference type="SAM" id="MobiDB-lite"/>
    </source>
</evidence>
<comment type="similarity">
    <text evidence="2 12">Belongs to the NOB1 family.</text>
</comment>
<dbReference type="Pfam" id="PF08772">
    <property type="entry name" value="Zn_ribbon_NOB1"/>
    <property type="match status" value="1"/>
</dbReference>
<dbReference type="GO" id="GO:0005634">
    <property type="term" value="C:nucleus"/>
    <property type="evidence" value="ECO:0007669"/>
    <property type="project" value="UniProtKB-SubCell"/>
</dbReference>
<accession>M7BCS4</accession>
<keyword evidence="18" id="KW-1185">Reference proteome</keyword>
<dbReference type="PIRSF" id="PIRSF037125">
    <property type="entry name" value="D-site_20S_pre-rRNA_nuclease"/>
    <property type="match status" value="1"/>
</dbReference>
<dbReference type="PANTHER" id="PTHR12814:SF2">
    <property type="entry name" value="RNA-BINDING PROTEIN NOB1"/>
    <property type="match status" value="1"/>
</dbReference>
<evidence type="ECO:0000256" key="3">
    <source>
        <dbReference type="ARBA" id="ARBA00018439"/>
    </source>
</evidence>
<gene>
    <name evidence="17" type="ORF">UY3_09519</name>
</gene>
<dbReference type="GO" id="GO:0030688">
    <property type="term" value="C:preribosome, small subunit precursor"/>
    <property type="evidence" value="ECO:0007669"/>
    <property type="project" value="TreeGrafter"/>
</dbReference>
<dbReference type="Gene3D" id="6.20.210.10">
    <property type="entry name" value="Nin one binding (NOB1), Zn-ribbon-like"/>
    <property type="match status" value="1"/>
</dbReference>
<dbReference type="AlphaFoldDB" id="M7BCS4"/>
<protein>
    <recommendedName>
        <fullName evidence="3 12">RNA-binding protein NOB1</fullName>
    </recommendedName>
</protein>
<evidence type="ECO:0000256" key="10">
    <source>
        <dbReference type="ARBA" id="ARBA00023242"/>
    </source>
</evidence>
<organism evidence="17 18">
    <name type="scientific">Chelonia mydas</name>
    <name type="common">Green sea-turtle</name>
    <name type="synonym">Chelonia agassizi</name>
    <dbReference type="NCBI Taxonomy" id="8469"/>
    <lineage>
        <taxon>Eukaryota</taxon>
        <taxon>Metazoa</taxon>
        <taxon>Chordata</taxon>
        <taxon>Craniata</taxon>
        <taxon>Vertebrata</taxon>
        <taxon>Euteleostomi</taxon>
        <taxon>Archelosauria</taxon>
        <taxon>Testudinata</taxon>
        <taxon>Testudines</taxon>
        <taxon>Cryptodira</taxon>
        <taxon>Durocryptodira</taxon>
        <taxon>Americhelydia</taxon>
        <taxon>Chelonioidea</taxon>
        <taxon>Cheloniidae</taxon>
        <taxon>Chelonia</taxon>
    </lineage>
</organism>
<dbReference type="GO" id="GO:0004521">
    <property type="term" value="F:RNA endonuclease activity"/>
    <property type="evidence" value="ECO:0007669"/>
    <property type="project" value="UniProtKB-UniRule"/>
</dbReference>
<evidence type="ECO:0000256" key="4">
    <source>
        <dbReference type="ARBA" id="ARBA00022553"/>
    </source>
</evidence>
<dbReference type="GO" id="GO:0030490">
    <property type="term" value="P:maturation of SSU-rRNA"/>
    <property type="evidence" value="ECO:0007669"/>
    <property type="project" value="TreeGrafter"/>
</dbReference>
<comment type="subcellular location">
    <subcellularLocation>
        <location evidence="1 12">Nucleus</location>
    </subcellularLocation>
</comment>
<dbReference type="InterPro" id="IPR017117">
    <property type="entry name" value="Nob1_euk"/>
</dbReference>
<evidence type="ECO:0000259" key="15">
    <source>
        <dbReference type="Pfam" id="PF08772"/>
    </source>
</evidence>
<name>M7BCS4_CHEMY</name>
<evidence type="ECO:0000256" key="7">
    <source>
        <dbReference type="ARBA" id="ARBA00022771"/>
    </source>
</evidence>
<feature type="domain" description="Ribonuclease PIN" evidence="16">
    <location>
        <begin position="45"/>
        <end position="117"/>
    </location>
</feature>
<feature type="binding site" evidence="13">
    <location>
        <position position="235"/>
    </location>
    <ligand>
        <name>Zn(2+)</name>
        <dbReference type="ChEBI" id="CHEBI:29105"/>
    </ligand>
</feature>
<feature type="region of interest" description="Disordered" evidence="14">
    <location>
        <begin position="292"/>
        <end position="320"/>
    </location>
</feature>
<evidence type="ECO:0000256" key="5">
    <source>
        <dbReference type="ARBA" id="ARBA00022722"/>
    </source>
</evidence>
<proteinExistence type="inferred from homology"/>
<evidence type="ECO:0000256" key="12">
    <source>
        <dbReference type="PIRNR" id="PIRNR037125"/>
    </source>
</evidence>
<comment type="function">
    <text evidence="11">May play a role in mRNA degradation. Endonuclease required for processing of 20S pre-rRNA precursor and biogenesis of 40S ribosomal subunits.</text>
</comment>
<feature type="compositionally biased region" description="Acidic residues" evidence="14">
    <location>
        <begin position="153"/>
        <end position="171"/>
    </location>
</feature>
<evidence type="ECO:0000256" key="11">
    <source>
        <dbReference type="ARBA" id="ARBA00045628"/>
    </source>
</evidence>
<keyword evidence="8" id="KW-0378">Hydrolase</keyword>
<dbReference type="Proteomes" id="UP000031443">
    <property type="component" value="Unassembled WGS sequence"/>
</dbReference>
<evidence type="ECO:0000256" key="2">
    <source>
        <dbReference type="ARBA" id="ARBA00005858"/>
    </source>
</evidence>
<feature type="region of interest" description="Disordered" evidence="14">
    <location>
        <begin position="150"/>
        <end position="176"/>
    </location>
</feature>
<feature type="binding site" evidence="13">
    <location>
        <position position="238"/>
    </location>
    <ligand>
        <name>Zn(2+)</name>
        <dbReference type="ChEBI" id="CHEBI:29105"/>
    </ligand>
</feature>
<evidence type="ECO:0000256" key="1">
    <source>
        <dbReference type="ARBA" id="ARBA00004123"/>
    </source>
</evidence>
<keyword evidence="7" id="KW-0863">Zinc-finger</keyword>
<keyword evidence="10 12" id="KW-0539">Nucleus</keyword>
<dbReference type="STRING" id="8469.M7BCS4"/>
<evidence type="ECO:0000259" key="16">
    <source>
        <dbReference type="Pfam" id="PF17146"/>
    </source>
</evidence>
<dbReference type="Gene3D" id="3.40.50.1010">
    <property type="entry name" value="5'-nuclease"/>
    <property type="match status" value="1"/>
</dbReference>
<dbReference type="InterPro" id="IPR036283">
    <property type="entry name" value="NOB1_Zf-like_sf"/>
</dbReference>
<evidence type="ECO:0000256" key="13">
    <source>
        <dbReference type="PIRSR" id="PIRSR037125-1"/>
    </source>
</evidence>
<dbReference type="InterPro" id="IPR033411">
    <property type="entry name" value="Ribonuclease_PIN"/>
</dbReference>
<dbReference type="FunFam" id="3.40.50.1010:FF:000018">
    <property type="entry name" value="RNA-binding protein NOB1"/>
    <property type="match status" value="1"/>
</dbReference>
<evidence type="ECO:0000256" key="9">
    <source>
        <dbReference type="ARBA" id="ARBA00022833"/>
    </source>
</evidence>
<evidence type="ECO:0000256" key="6">
    <source>
        <dbReference type="ARBA" id="ARBA00022723"/>
    </source>
</evidence>
<feature type="binding site" evidence="13">
    <location>
        <position position="250"/>
    </location>
    <ligand>
        <name>Zn(2+)</name>
        <dbReference type="ChEBI" id="CHEBI:29105"/>
    </ligand>
</feature>
<dbReference type="GO" id="GO:0016787">
    <property type="term" value="F:hydrolase activity"/>
    <property type="evidence" value="ECO:0007669"/>
    <property type="project" value="UniProtKB-KW"/>
</dbReference>
<dbReference type="PANTHER" id="PTHR12814">
    <property type="entry name" value="RNA-BINDING PROTEIN NOB1"/>
    <property type="match status" value="1"/>
</dbReference>
<dbReference type="InterPro" id="IPR014881">
    <property type="entry name" value="NOB1_Zn-bd"/>
</dbReference>
<sequence length="377" mass="41880">MRDVDGPDASSCYRPYRRADKPDQFACGLVSLNTVAGILVSLIQQDFGRNVYTIKEVVSEIRDKETRRQLAVLPYQLHFKQPFPEYVKLVTEFSKKTGDYPSLSATDLQVLALTYQLEAETVGVAHLKTEPEKKKVHTVFISPEVPAVLQSGEDQENAGEDGSEGDSDDGEGWITPDNIKRIQQGMGHCDAPASVQVGCVTTDFAMQNVLLQMGLHVLAMNGMLIRQARSYILRCHGCFKTTSDVTRVFCPHCGNKTLKKVAVSVGADGTLHMHFSRNPKVLNTRGLRYSLPAPQGGKHASNPHLAEDQHFPQQRLSRKARQKTNVFDPDYIAGVSPFAENDIYSRAANLQIRDAALGAGRRRMNPNIATKKFVRKR</sequence>
<dbReference type="eggNOG" id="KOG2463">
    <property type="taxonomic scope" value="Eukaryota"/>
</dbReference>